<evidence type="ECO:0000259" key="1">
    <source>
        <dbReference type="PROSITE" id="PS50011"/>
    </source>
</evidence>
<dbReference type="InterPro" id="IPR008271">
    <property type="entry name" value="Ser/Thr_kinase_AS"/>
</dbReference>
<dbReference type="AlphaFoldDB" id="A0A1R2BTM3"/>
<dbReference type="EMBL" id="MPUH01000438">
    <property type="protein sequence ID" value="OMJ80104.1"/>
    <property type="molecule type" value="Genomic_DNA"/>
</dbReference>
<dbReference type="GO" id="GO:0005524">
    <property type="term" value="F:ATP binding"/>
    <property type="evidence" value="ECO:0007669"/>
    <property type="project" value="InterPro"/>
</dbReference>
<name>A0A1R2BTM3_9CILI</name>
<sequence length="653" mass="75359">MSTSSYQIILPFIYAEAHLKPKLQDPNFFDKSGLSADLISTIDSFFAKKISSQVAEQILTSIESAQIPNEVKEIFKVYLNFIKLTEFLLEIKSGDTMKIVQVLDEINIEGFDKDFYYEIIWSNICNEIAQKTKLADLKKYLSIAERLEAQNKVNVTNAIFLQISYIVDISRDEVGYLSELLNQLKDFACMADLSILIESLTDKLKNRLALNEIANLLPDDMKLNCKLESLETLQKSLYTVKSFPFSQSAEESIRHFSQIFKLDHYLENLSSEDLTPKNSIEIQLESIENLPSEDSTQKNSPEIQQENFNNLESPIIIGSGNSEVPIVPPQTEEEKYFQETPGFDDFTHLTEAQDILKNLPITSWDQIKKLERITFFKNHEKHLEVFKCLITFQGKELLVAVKCNYTNIKDLNLENQSEYMAIMAYYRNYLKLYGAFWDTYEGSFRYNLIMELAKYTLKQKIDLWERENAPKHIREEQVLIAAKELIPAMCELNAKDISHRDLKPDNIFITDDENGCEIYKIADFDVSKKIERNAYGVTVTNTNANLAGTMIYISPELRDLHLNVSKKGVNYNKSDVYSLGLTFLRMITKTDQSAWNASSSSLQRNMYELIDNEVEREDVKMILKAMIVVDYEKRPKFRELTVALNAEEATFKD</sequence>
<dbReference type="PANTHER" id="PTHR24362:SF309">
    <property type="entry name" value="PROTEIN KINASE DOMAIN-CONTAINING PROTEIN"/>
    <property type="match status" value="1"/>
</dbReference>
<keyword evidence="3" id="KW-1185">Reference proteome</keyword>
<dbReference type="InterPro" id="IPR011009">
    <property type="entry name" value="Kinase-like_dom_sf"/>
</dbReference>
<comment type="caution">
    <text evidence="2">The sequence shown here is derived from an EMBL/GenBank/DDBJ whole genome shotgun (WGS) entry which is preliminary data.</text>
</comment>
<dbReference type="Pfam" id="PF00069">
    <property type="entry name" value="Pkinase"/>
    <property type="match status" value="1"/>
</dbReference>
<dbReference type="InterPro" id="IPR000719">
    <property type="entry name" value="Prot_kinase_dom"/>
</dbReference>
<gene>
    <name evidence="2" type="ORF">SteCoe_19701</name>
</gene>
<dbReference type="PROSITE" id="PS00108">
    <property type="entry name" value="PROTEIN_KINASE_ST"/>
    <property type="match status" value="1"/>
</dbReference>
<dbReference type="SMART" id="SM00220">
    <property type="entry name" value="S_TKc"/>
    <property type="match status" value="1"/>
</dbReference>
<dbReference type="PROSITE" id="PS50011">
    <property type="entry name" value="PROTEIN_KINASE_DOM"/>
    <property type="match status" value="1"/>
</dbReference>
<dbReference type="OrthoDB" id="338859at2759"/>
<dbReference type="CDD" id="cd00180">
    <property type="entry name" value="PKc"/>
    <property type="match status" value="1"/>
</dbReference>
<proteinExistence type="predicted"/>
<dbReference type="SUPFAM" id="SSF56112">
    <property type="entry name" value="Protein kinase-like (PK-like)"/>
    <property type="match status" value="1"/>
</dbReference>
<evidence type="ECO:0000313" key="2">
    <source>
        <dbReference type="EMBL" id="OMJ80104.1"/>
    </source>
</evidence>
<dbReference type="Proteomes" id="UP000187209">
    <property type="component" value="Unassembled WGS sequence"/>
</dbReference>
<organism evidence="2 3">
    <name type="scientific">Stentor coeruleus</name>
    <dbReference type="NCBI Taxonomy" id="5963"/>
    <lineage>
        <taxon>Eukaryota</taxon>
        <taxon>Sar</taxon>
        <taxon>Alveolata</taxon>
        <taxon>Ciliophora</taxon>
        <taxon>Postciliodesmatophora</taxon>
        <taxon>Heterotrichea</taxon>
        <taxon>Heterotrichida</taxon>
        <taxon>Stentoridae</taxon>
        <taxon>Stentor</taxon>
    </lineage>
</organism>
<reference evidence="2 3" key="1">
    <citation type="submission" date="2016-11" db="EMBL/GenBank/DDBJ databases">
        <title>The macronuclear genome of Stentor coeruleus: a giant cell with tiny introns.</title>
        <authorList>
            <person name="Slabodnick M."/>
            <person name="Ruby J.G."/>
            <person name="Reiff S.B."/>
            <person name="Swart E.C."/>
            <person name="Gosai S."/>
            <person name="Prabakaran S."/>
            <person name="Witkowska E."/>
            <person name="Larue G.E."/>
            <person name="Fisher S."/>
            <person name="Freeman R.M."/>
            <person name="Gunawardena J."/>
            <person name="Chu W."/>
            <person name="Stover N.A."/>
            <person name="Gregory B.D."/>
            <person name="Nowacki M."/>
            <person name="Derisi J."/>
            <person name="Roy S.W."/>
            <person name="Marshall W.F."/>
            <person name="Sood P."/>
        </authorList>
    </citation>
    <scope>NUCLEOTIDE SEQUENCE [LARGE SCALE GENOMIC DNA]</scope>
    <source>
        <strain evidence="2">WM001</strain>
    </source>
</reference>
<accession>A0A1R2BTM3</accession>
<protein>
    <recommendedName>
        <fullName evidence="1">Protein kinase domain-containing protein</fullName>
    </recommendedName>
</protein>
<dbReference type="GO" id="GO:0004672">
    <property type="term" value="F:protein kinase activity"/>
    <property type="evidence" value="ECO:0007669"/>
    <property type="project" value="InterPro"/>
</dbReference>
<dbReference type="PANTHER" id="PTHR24362">
    <property type="entry name" value="SERINE/THREONINE-PROTEIN KINASE NEK"/>
    <property type="match status" value="1"/>
</dbReference>
<dbReference type="Gene3D" id="1.10.510.10">
    <property type="entry name" value="Transferase(Phosphotransferase) domain 1"/>
    <property type="match status" value="1"/>
</dbReference>
<feature type="domain" description="Protein kinase" evidence="1">
    <location>
        <begin position="353"/>
        <end position="651"/>
    </location>
</feature>
<evidence type="ECO:0000313" key="3">
    <source>
        <dbReference type="Proteomes" id="UP000187209"/>
    </source>
</evidence>